<evidence type="ECO:0000313" key="1">
    <source>
        <dbReference type="EMBL" id="DAD77782.1"/>
    </source>
</evidence>
<accession>A0A8S5M6E2</accession>
<dbReference type="EMBL" id="BK014833">
    <property type="protein sequence ID" value="DAD77782.1"/>
    <property type="molecule type" value="Genomic_DNA"/>
</dbReference>
<reference evidence="1" key="1">
    <citation type="journal article" date="2021" name="Proc. Natl. Acad. Sci. U.S.A.">
        <title>A Catalog of Tens of Thousands of Viruses from Human Metagenomes Reveals Hidden Associations with Chronic Diseases.</title>
        <authorList>
            <person name="Tisza M.J."/>
            <person name="Buck C.B."/>
        </authorList>
    </citation>
    <scope>NUCLEOTIDE SEQUENCE</scope>
    <source>
        <strain evidence="1">CtCL221</strain>
    </source>
</reference>
<sequence>MYLYKEMIYGYKECFKVDELSLITNKIARGRPPKYR</sequence>
<protein>
    <submittedName>
        <fullName evidence="1">Uncharacterized protein</fullName>
    </submittedName>
</protein>
<name>A0A8S5M6E2_9CAUD</name>
<organism evidence="1">
    <name type="scientific">Myoviridae sp. ctCL221</name>
    <dbReference type="NCBI Taxonomy" id="2826630"/>
    <lineage>
        <taxon>Viruses</taxon>
        <taxon>Duplodnaviria</taxon>
        <taxon>Heunggongvirae</taxon>
        <taxon>Uroviricota</taxon>
        <taxon>Caudoviricetes</taxon>
    </lineage>
</organism>
<proteinExistence type="predicted"/>